<organism evidence="1">
    <name type="scientific">viral metagenome</name>
    <dbReference type="NCBI Taxonomy" id="1070528"/>
    <lineage>
        <taxon>unclassified sequences</taxon>
        <taxon>metagenomes</taxon>
        <taxon>organismal metagenomes</taxon>
    </lineage>
</organism>
<accession>A0A6C0F0A9</accession>
<dbReference type="EMBL" id="MN739010">
    <property type="protein sequence ID" value="QHT34854.1"/>
    <property type="molecule type" value="Genomic_DNA"/>
</dbReference>
<evidence type="ECO:0000313" key="1">
    <source>
        <dbReference type="EMBL" id="QHT34854.1"/>
    </source>
</evidence>
<dbReference type="AlphaFoldDB" id="A0A6C0F0A9"/>
<reference evidence="1" key="1">
    <citation type="journal article" date="2020" name="Nature">
        <title>Giant virus diversity and host interactions through global metagenomics.</title>
        <authorList>
            <person name="Schulz F."/>
            <person name="Roux S."/>
            <person name="Paez-Espino D."/>
            <person name="Jungbluth S."/>
            <person name="Walsh D.A."/>
            <person name="Denef V.J."/>
            <person name="McMahon K.D."/>
            <person name="Konstantinidis K.T."/>
            <person name="Eloe-Fadrosh E.A."/>
            <person name="Kyrpides N.C."/>
            <person name="Woyke T."/>
        </authorList>
    </citation>
    <scope>NUCLEOTIDE SEQUENCE</scope>
    <source>
        <strain evidence="1">GVMAG-M-3300009164-40</strain>
    </source>
</reference>
<sequence length="163" mass="18584">MSYKRIEPENLVVGKTYYIVPTARLITHNKKDVKFIREHLKTRFLFPEGKLETMRDVPEGSSYADIVSKQPGYEFFTPKSYFTWLPACAFTDLKSHGKPLVKSVKNFVYGPRKIEGYTFFSTELTPDPVRVALPETPAPAMPCPNCGKCLEIENGILKMKISE</sequence>
<proteinExistence type="predicted"/>
<protein>
    <submittedName>
        <fullName evidence="1">Uncharacterized protein</fullName>
    </submittedName>
</protein>
<name>A0A6C0F0A9_9ZZZZ</name>